<evidence type="ECO:0000313" key="3">
    <source>
        <dbReference type="EMBL" id="AKP66216.1"/>
    </source>
</evidence>
<dbReference type="InterPro" id="IPR010388">
    <property type="entry name" value="Anaerobic_Co-chelatase"/>
</dbReference>
<feature type="binding site" evidence="2">
    <location>
        <position position="174"/>
    </location>
    <ligand>
        <name>Co(2+)</name>
        <dbReference type="ChEBI" id="CHEBI:48828"/>
    </ligand>
</feature>
<dbReference type="CDD" id="cd03412">
    <property type="entry name" value="CbiK_N"/>
    <property type="match status" value="1"/>
</dbReference>
<feature type="active site" description="Proton acceptor" evidence="1">
    <location>
        <position position="145"/>
    </location>
</feature>
<dbReference type="RefSeq" id="WP_048702480.1">
    <property type="nucleotide sequence ID" value="NZ_CP012034.1"/>
</dbReference>
<feature type="binding site" evidence="2">
    <location>
        <position position="206"/>
    </location>
    <ligand>
        <name>Co(2+)</name>
        <dbReference type="ChEBI" id="CHEBI:48828"/>
    </ligand>
</feature>
<dbReference type="PATRIC" id="fig|1007676.4.peg.153"/>
<protein>
    <submittedName>
        <fullName evidence="3">Sirohydrochlorin cobaltochelatase</fullName>
    </submittedName>
</protein>
<sequence>MKKTAILVVSFGTTYADTRKKTIEATENAIAKKFPDADVFRAFTSNIVLKRIKENEGISIDTPQVAIEKIRSLGYQELYVQSLHIIPGHEYHLIVKSLKSYADDFEKFVIGKPLLTSLVDYRGVKDYLIGMKSLAPDEGVLFMGHGTATDIAFTAYGCLDHMLMGTRNYLGTVESLSDLKMEMARMKQDGIKKVHLYPFMLVAGNHANKDMASDNEHSWNSILQKEGFTTETHLVGLGESEFIQNQFAKHLRHAIRGVEND</sequence>
<dbReference type="AlphaFoldDB" id="A0A0H4QGT1"/>
<keyword evidence="2" id="KW-0479">Metal-binding</keyword>
<dbReference type="STRING" id="1007676.ABM34_00730"/>
<dbReference type="KEGG" id="lgn:ABM34_00730"/>
<dbReference type="GO" id="GO:0046872">
    <property type="term" value="F:metal ion binding"/>
    <property type="evidence" value="ECO:0007669"/>
    <property type="project" value="UniProtKB-KW"/>
</dbReference>
<dbReference type="PIRSF" id="PIRSF033579">
    <property type="entry name" value="Anaer_Co_chel"/>
    <property type="match status" value="1"/>
</dbReference>
<name>A0A0H4QGT1_9LACO</name>
<dbReference type="SUPFAM" id="SSF53800">
    <property type="entry name" value="Chelatase"/>
    <property type="match status" value="1"/>
</dbReference>
<evidence type="ECO:0000256" key="1">
    <source>
        <dbReference type="PIRSR" id="PIRSR033579-1"/>
    </source>
</evidence>
<dbReference type="GO" id="GO:0016852">
    <property type="term" value="F:sirohydrochlorin cobaltochelatase activity"/>
    <property type="evidence" value="ECO:0007669"/>
    <property type="project" value="InterPro"/>
</dbReference>
<dbReference type="Proteomes" id="UP000036106">
    <property type="component" value="Chromosome"/>
</dbReference>
<evidence type="ECO:0000256" key="2">
    <source>
        <dbReference type="PIRSR" id="PIRSR033579-3"/>
    </source>
</evidence>
<dbReference type="Gene3D" id="3.40.50.1400">
    <property type="match status" value="2"/>
</dbReference>
<dbReference type="GO" id="GO:0019251">
    <property type="term" value="P:anaerobic cobalamin biosynthetic process"/>
    <property type="evidence" value="ECO:0007669"/>
    <property type="project" value="InterPro"/>
</dbReference>
<dbReference type="OrthoDB" id="9770331at2"/>
<organism evidence="3 4">
    <name type="scientific">Companilactobacillus ginsenosidimutans</name>
    <dbReference type="NCBI Taxonomy" id="1007676"/>
    <lineage>
        <taxon>Bacteria</taxon>
        <taxon>Bacillati</taxon>
        <taxon>Bacillota</taxon>
        <taxon>Bacilli</taxon>
        <taxon>Lactobacillales</taxon>
        <taxon>Lactobacillaceae</taxon>
        <taxon>Companilactobacillus</taxon>
    </lineage>
</organism>
<keyword evidence="4" id="KW-1185">Reference proteome</keyword>
<reference evidence="4" key="1">
    <citation type="submission" date="2015-07" db="EMBL/GenBank/DDBJ databases">
        <title>Lactobacillus ginsenosidimutans/EMML 3141/ whole genome sequencing.</title>
        <authorList>
            <person name="Kim M.K."/>
            <person name="Im W.-T."/>
            <person name="Srinivasan S."/>
            <person name="Lee J.-J."/>
        </authorList>
    </citation>
    <scope>NUCLEOTIDE SEQUENCE [LARGE SCALE GENOMIC DNA]</scope>
    <source>
        <strain evidence="4">EMML 3041</strain>
    </source>
</reference>
<gene>
    <name evidence="3" type="ORF">ABM34_00730</name>
</gene>
<dbReference type="Pfam" id="PF06180">
    <property type="entry name" value="CbiK"/>
    <property type="match status" value="1"/>
</dbReference>
<feature type="binding site" evidence="2">
    <location>
        <position position="145"/>
    </location>
    <ligand>
        <name>Co(2+)</name>
        <dbReference type="ChEBI" id="CHEBI:48828"/>
    </ligand>
</feature>
<dbReference type="EMBL" id="CP012034">
    <property type="protein sequence ID" value="AKP66216.1"/>
    <property type="molecule type" value="Genomic_DNA"/>
</dbReference>
<evidence type="ECO:0000313" key="4">
    <source>
        <dbReference type="Proteomes" id="UP000036106"/>
    </source>
</evidence>
<dbReference type="CDD" id="cd03413">
    <property type="entry name" value="CbiK_C"/>
    <property type="match status" value="1"/>
</dbReference>
<accession>A0A0H4QGT1</accession>
<proteinExistence type="predicted"/>
<keyword evidence="2" id="KW-0170">Cobalt</keyword>